<feature type="region of interest" description="Disordered" evidence="1">
    <location>
        <begin position="25"/>
        <end position="65"/>
    </location>
</feature>
<keyword evidence="3" id="KW-1185">Reference proteome</keyword>
<name>A0AAV1C6I5_OLDCO</name>
<evidence type="ECO:0000256" key="1">
    <source>
        <dbReference type="SAM" id="MobiDB-lite"/>
    </source>
</evidence>
<dbReference type="Proteomes" id="UP001161247">
    <property type="component" value="Chromosome 1"/>
</dbReference>
<reference evidence="2" key="1">
    <citation type="submission" date="2023-03" db="EMBL/GenBank/DDBJ databases">
        <authorList>
            <person name="Julca I."/>
        </authorList>
    </citation>
    <scope>NUCLEOTIDE SEQUENCE</scope>
</reference>
<dbReference type="AlphaFoldDB" id="A0AAV1C6I5"/>
<sequence length="65" mass="6995">MTINEAAKHPVGNTIDDVQNLANETEKNTGTDNVNLGDNIPDDDVFSTPKRADDGSGYSVAKKKF</sequence>
<proteinExistence type="predicted"/>
<evidence type="ECO:0000313" key="2">
    <source>
        <dbReference type="EMBL" id="CAI9090193.1"/>
    </source>
</evidence>
<protein>
    <submittedName>
        <fullName evidence="2">OLC1v1024917C1</fullName>
    </submittedName>
</protein>
<gene>
    <name evidence="2" type="ORF">OLC1_LOCUS2406</name>
</gene>
<organism evidence="2 3">
    <name type="scientific">Oldenlandia corymbosa var. corymbosa</name>
    <dbReference type="NCBI Taxonomy" id="529605"/>
    <lineage>
        <taxon>Eukaryota</taxon>
        <taxon>Viridiplantae</taxon>
        <taxon>Streptophyta</taxon>
        <taxon>Embryophyta</taxon>
        <taxon>Tracheophyta</taxon>
        <taxon>Spermatophyta</taxon>
        <taxon>Magnoliopsida</taxon>
        <taxon>eudicotyledons</taxon>
        <taxon>Gunneridae</taxon>
        <taxon>Pentapetalae</taxon>
        <taxon>asterids</taxon>
        <taxon>lamiids</taxon>
        <taxon>Gentianales</taxon>
        <taxon>Rubiaceae</taxon>
        <taxon>Rubioideae</taxon>
        <taxon>Spermacoceae</taxon>
        <taxon>Hedyotis-Oldenlandia complex</taxon>
        <taxon>Oldenlandia</taxon>
    </lineage>
</organism>
<accession>A0AAV1C6I5</accession>
<evidence type="ECO:0000313" key="3">
    <source>
        <dbReference type="Proteomes" id="UP001161247"/>
    </source>
</evidence>
<dbReference type="EMBL" id="OX459118">
    <property type="protein sequence ID" value="CAI9090193.1"/>
    <property type="molecule type" value="Genomic_DNA"/>
</dbReference>